<feature type="active site" description="Charge relay system" evidence="5">
    <location>
        <position position="213"/>
    </location>
</feature>
<keyword evidence="9" id="KW-1185">Reference proteome</keyword>
<dbReference type="InterPro" id="IPR020556">
    <property type="entry name" value="Amidase_CS"/>
</dbReference>
<evidence type="ECO:0000256" key="4">
    <source>
        <dbReference type="ARBA" id="ARBA00022801"/>
    </source>
</evidence>
<dbReference type="PIRSF" id="PIRSF001221">
    <property type="entry name" value="Amidase_fungi"/>
    <property type="match status" value="1"/>
</dbReference>
<dbReference type="FunCoup" id="A0A2T3AYW4">
    <property type="interactions" value="51"/>
</dbReference>
<evidence type="ECO:0000256" key="2">
    <source>
        <dbReference type="ARBA" id="ARBA00009199"/>
    </source>
</evidence>
<dbReference type="Pfam" id="PF01425">
    <property type="entry name" value="Amidase"/>
    <property type="match status" value="1"/>
</dbReference>
<dbReference type="PANTHER" id="PTHR46072">
    <property type="entry name" value="AMIDASE-RELATED-RELATED"/>
    <property type="match status" value="1"/>
</dbReference>
<dbReference type="Gene3D" id="3.90.1300.10">
    <property type="entry name" value="Amidase signature (AS) domain"/>
    <property type="match status" value="1"/>
</dbReference>
<keyword evidence="4" id="KW-0378">Hydrolase</keyword>
<dbReference type="PANTHER" id="PTHR46072:SF4">
    <property type="entry name" value="AMIDASE C550.07-RELATED"/>
    <property type="match status" value="1"/>
</dbReference>
<dbReference type="PROSITE" id="PS00571">
    <property type="entry name" value="AMIDASES"/>
    <property type="match status" value="1"/>
</dbReference>
<dbReference type="RefSeq" id="XP_024719852.1">
    <property type="nucleotide sequence ID" value="XM_024860959.1"/>
</dbReference>
<evidence type="ECO:0000256" key="6">
    <source>
        <dbReference type="PIRSR" id="PIRSR001221-2"/>
    </source>
</evidence>
<proteinExistence type="inferred from homology"/>
<comment type="similarity">
    <text evidence="2">Belongs to the amidase family.</text>
</comment>
<dbReference type="EC" id="3.5.1.4" evidence="3"/>
<dbReference type="GeneID" id="36569040"/>
<accession>A0A2T3AYW4</accession>
<organism evidence="8 9">
    <name type="scientific">Amorphotheca resinae ATCC 22711</name>
    <dbReference type="NCBI Taxonomy" id="857342"/>
    <lineage>
        <taxon>Eukaryota</taxon>
        <taxon>Fungi</taxon>
        <taxon>Dikarya</taxon>
        <taxon>Ascomycota</taxon>
        <taxon>Pezizomycotina</taxon>
        <taxon>Leotiomycetes</taxon>
        <taxon>Helotiales</taxon>
        <taxon>Amorphothecaceae</taxon>
        <taxon>Amorphotheca</taxon>
    </lineage>
</organism>
<dbReference type="SUPFAM" id="SSF75304">
    <property type="entry name" value="Amidase signature (AS) enzymes"/>
    <property type="match status" value="1"/>
</dbReference>
<feature type="binding site" evidence="6">
    <location>
        <position position="187"/>
    </location>
    <ligand>
        <name>substrate</name>
    </ligand>
</feature>
<dbReference type="InterPro" id="IPR023631">
    <property type="entry name" value="Amidase_dom"/>
</dbReference>
<feature type="domain" description="Amidase" evidence="7">
    <location>
        <begin position="82"/>
        <end position="544"/>
    </location>
</feature>
<evidence type="ECO:0000256" key="5">
    <source>
        <dbReference type="PIRSR" id="PIRSR001221-1"/>
    </source>
</evidence>
<dbReference type="InterPro" id="IPR036928">
    <property type="entry name" value="AS_sf"/>
</dbReference>
<dbReference type="OrthoDB" id="6428749at2759"/>
<evidence type="ECO:0000256" key="1">
    <source>
        <dbReference type="ARBA" id="ARBA00001311"/>
    </source>
</evidence>
<gene>
    <name evidence="8" type="ORF">M430DRAFT_104827</name>
</gene>
<protein>
    <recommendedName>
        <fullName evidence="3">amidase</fullName>
        <ecNumber evidence="3">3.5.1.4</ecNumber>
    </recommendedName>
</protein>
<dbReference type="EMBL" id="KZ679013">
    <property type="protein sequence ID" value="PSS15253.1"/>
    <property type="molecule type" value="Genomic_DNA"/>
</dbReference>
<feature type="active site" description="Acyl-ester intermediate" evidence="5">
    <location>
        <position position="237"/>
    </location>
</feature>
<evidence type="ECO:0000313" key="8">
    <source>
        <dbReference type="EMBL" id="PSS15253.1"/>
    </source>
</evidence>
<sequence length="563" mass="61367">MSVATVTTASGATWQEVAADRQAHRAATLAAIKPALPDLTSIPLNTIPLAKEFLTEAEIKITESTVEELVPQLAIGKLSAVEVANAFLRRAGLAQKATNCVTELLPERALERAAYLDAYLKEHGKPVGPLHGIPISVKEHLAMKGLDHNGGFVAWVGKVPKEDALILQILWAAGAVFYVRSPQPQTLMHLETSGNLYGVTTNPYNTTLTSGGSSGGEGALLGFRGSILGIGTDIGGSIRSPAANNGVYGVKPTVGRLPISGWLSAMAGSEHILGTIGPLCTSLEGCKLFIKSIIAGQPWLREPSLLPLPWKEEDAYKGRKLKVAVLWDDGVVKPHPPVTRAMKKVVEELKAKGHEVVDWTPYKHDEAWAIIANLYFCDGAAEDLAIMKESGEPLRPLSEHILKNKHVQNHTMASLWKATQKRDAYRTAYANLWNSTATSRGPNGELQGMVDAILCPVGPGSAPKLDTSKWWGYTSQWNLLDYPAVVFPVDKVDPAKDSAKVEYTPRNEDDKFNWDLWEKYGAEGYKDAPVSLQLVGRRYEDEKLIQTLEIVKEETGLPYVKYV</sequence>
<reference evidence="8 9" key="1">
    <citation type="journal article" date="2018" name="New Phytol.">
        <title>Comparative genomics and transcriptomics depict ericoid mycorrhizal fungi as versatile saprotrophs and plant mutualists.</title>
        <authorList>
            <person name="Martino E."/>
            <person name="Morin E."/>
            <person name="Grelet G.A."/>
            <person name="Kuo A."/>
            <person name="Kohler A."/>
            <person name="Daghino S."/>
            <person name="Barry K.W."/>
            <person name="Cichocki N."/>
            <person name="Clum A."/>
            <person name="Dockter R.B."/>
            <person name="Hainaut M."/>
            <person name="Kuo R.C."/>
            <person name="LaButti K."/>
            <person name="Lindahl B.D."/>
            <person name="Lindquist E.A."/>
            <person name="Lipzen A."/>
            <person name="Khouja H.R."/>
            <person name="Magnuson J."/>
            <person name="Murat C."/>
            <person name="Ohm R.A."/>
            <person name="Singer S.W."/>
            <person name="Spatafora J.W."/>
            <person name="Wang M."/>
            <person name="Veneault-Fourrey C."/>
            <person name="Henrissat B."/>
            <person name="Grigoriev I.V."/>
            <person name="Martin F.M."/>
            <person name="Perotto S."/>
        </authorList>
    </citation>
    <scope>NUCLEOTIDE SEQUENCE [LARGE SCALE GENOMIC DNA]</scope>
    <source>
        <strain evidence="8 9">ATCC 22711</strain>
    </source>
</reference>
<feature type="binding site" evidence="6">
    <location>
        <position position="213"/>
    </location>
    <ligand>
        <name>substrate</name>
    </ligand>
</feature>
<evidence type="ECO:0000313" key="9">
    <source>
        <dbReference type="Proteomes" id="UP000241818"/>
    </source>
</evidence>
<evidence type="ECO:0000259" key="7">
    <source>
        <dbReference type="Pfam" id="PF01425"/>
    </source>
</evidence>
<name>A0A2T3AYW4_AMORE</name>
<dbReference type="InParanoid" id="A0A2T3AYW4"/>
<comment type="catalytic activity">
    <reaction evidence="1">
        <text>a monocarboxylic acid amide + H2O = a monocarboxylate + NH4(+)</text>
        <dbReference type="Rhea" id="RHEA:12020"/>
        <dbReference type="ChEBI" id="CHEBI:15377"/>
        <dbReference type="ChEBI" id="CHEBI:28938"/>
        <dbReference type="ChEBI" id="CHEBI:35757"/>
        <dbReference type="ChEBI" id="CHEBI:83628"/>
        <dbReference type="EC" id="3.5.1.4"/>
    </reaction>
</comment>
<dbReference type="GO" id="GO:0004040">
    <property type="term" value="F:amidase activity"/>
    <property type="evidence" value="ECO:0007669"/>
    <property type="project" value="UniProtKB-EC"/>
</dbReference>
<dbReference type="STRING" id="857342.A0A2T3AYW4"/>
<evidence type="ECO:0000256" key="3">
    <source>
        <dbReference type="ARBA" id="ARBA00012922"/>
    </source>
</evidence>
<feature type="active site" description="Charge relay system" evidence="5">
    <location>
        <position position="138"/>
    </location>
</feature>
<feature type="binding site" evidence="6">
    <location>
        <begin position="234"/>
        <end position="237"/>
    </location>
    <ligand>
        <name>substrate</name>
    </ligand>
</feature>
<dbReference type="AlphaFoldDB" id="A0A2T3AYW4"/>
<dbReference type="Proteomes" id="UP000241818">
    <property type="component" value="Unassembled WGS sequence"/>
</dbReference>